<dbReference type="AlphaFoldDB" id="A0A327QE80"/>
<accession>A0A327QE80</accession>
<evidence type="ECO:0000259" key="4">
    <source>
        <dbReference type="PROSITE" id="PS01124"/>
    </source>
</evidence>
<evidence type="ECO:0000313" key="5">
    <source>
        <dbReference type="EMBL" id="RAJ02315.1"/>
    </source>
</evidence>
<feature type="domain" description="HTH araC/xylS-type" evidence="4">
    <location>
        <begin position="165"/>
        <end position="263"/>
    </location>
</feature>
<comment type="caution">
    <text evidence="5">The sequence shown here is derived from an EMBL/GenBank/DDBJ whole genome shotgun (WGS) entry which is preliminary data.</text>
</comment>
<name>A0A327QE80_9BACT</name>
<dbReference type="Pfam" id="PF12833">
    <property type="entry name" value="HTH_18"/>
    <property type="match status" value="1"/>
</dbReference>
<dbReference type="EMBL" id="QLLL01000006">
    <property type="protein sequence ID" value="RAJ02315.1"/>
    <property type="molecule type" value="Genomic_DNA"/>
</dbReference>
<gene>
    <name evidence="5" type="ORF">LX64_03324</name>
</gene>
<dbReference type="PROSITE" id="PS01124">
    <property type="entry name" value="HTH_ARAC_FAMILY_2"/>
    <property type="match status" value="1"/>
</dbReference>
<dbReference type="GO" id="GO:0043565">
    <property type="term" value="F:sequence-specific DNA binding"/>
    <property type="evidence" value="ECO:0007669"/>
    <property type="project" value="InterPro"/>
</dbReference>
<dbReference type="InterPro" id="IPR011051">
    <property type="entry name" value="RmlC_Cupin_sf"/>
</dbReference>
<sequence length="270" mass="31392">MVKKLPHLVEVDRFTSDVYCSHNKMLELHLPMHKHQKGQFLYTEGGIVHVETKTKTYFIPARHFMWIPPQLEHGIKANKPTVVLRNLYFPVKQNEHPFYHEVGIYPANDLLLDMLNYTKQWTGKHIDKSQTRDFTFIMAIKAILPDISKYSLPLALPYPKDKRLLEIIRYINQSLDEPLLFPAIAKKFGFSERSLSRLFHQDLGISFLQYTKIARLMRALELILESKLSINEISMMVGYSSLPTFSNTFNSLLGVRPTEYVKLRGVARGK</sequence>
<evidence type="ECO:0000256" key="3">
    <source>
        <dbReference type="ARBA" id="ARBA00023163"/>
    </source>
</evidence>
<dbReference type="SMART" id="SM00342">
    <property type="entry name" value="HTH_ARAC"/>
    <property type="match status" value="1"/>
</dbReference>
<dbReference type="InterPro" id="IPR018060">
    <property type="entry name" value="HTH_AraC"/>
</dbReference>
<proteinExistence type="predicted"/>
<dbReference type="SUPFAM" id="SSF46689">
    <property type="entry name" value="Homeodomain-like"/>
    <property type="match status" value="2"/>
</dbReference>
<evidence type="ECO:0000313" key="6">
    <source>
        <dbReference type="Proteomes" id="UP000249547"/>
    </source>
</evidence>
<dbReference type="Gene3D" id="1.10.10.60">
    <property type="entry name" value="Homeodomain-like"/>
    <property type="match status" value="1"/>
</dbReference>
<dbReference type="Proteomes" id="UP000249547">
    <property type="component" value="Unassembled WGS sequence"/>
</dbReference>
<dbReference type="PANTHER" id="PTHR11019">
    <property type="entry name" value="HTH-TYPE TRANSCRIPTIONAL REGULATOR NIMR"/>
    <property type="match status" value="1"/>
</dbReference>
<reference evidence="5 6" key="1">
    <citation type="submission" date="2018-06" db="EMBL/GenBank/DDBJ databases">
        <title>Genomic Encyclopedia of Archaeal and Bacterial Type Strains, Phase II (KMG-II): from individual species to whole genera.</title>
        <authorList>
            <person name="Goeker M."/>
        </authorList>
    </citation>
    <scope>NUCLEOTIDE SEQUENCE [LARGE SCALE GENOMIC DNA]</scope>
    <source>
        <strain evidence="5 6">DSM 23857</strain>
    </source>
</reference>
<keyword evidence="3" id="KW-0804">Transcription</keyword>
<evidence type="ECO:0000256" key="2">
    <source>
        <dbReference type="ARBA" id="ARBA00023125"/>
    </source>
</evidence>
<dbReference type="InterPro" id="IPR014710">
    <property type="entry name" value="RmlC-like_jellyroll"/>
</dbReference>
<organism evidence="5 6">
    <name type="scientific">Chitinophaga skermanii</name>
    <dbReference type="NCBI Taxonomy" id="331697"/>
    <lineage>
        <taxon>Bacteria</taxon>
        <taxon>Pseudomonadati</taxon>
        <taxon>Bacteroidota</taxon>
        <taxon>Chitinophagia</taxon>
        <taxon>Chitinophagales</taxon>
        <taxon>Chitinophagaceae</taxon>
        <taxon>Chitinophaga</taxon>
    </lineage>
</organism>
<dbReference type="GO" id="GO:0003700">
    <property type="term" value="F:DNA-binding transcription factor activity"/>
    <property type="evidence" value="ECO:0007669"/>
    <property type="project" value="InterPro"/>
</dbReference>
<evidence type="ECO:0000256" key="1">
    <source>
        <dbReference type="ARBA" id="ARBA00023015"/>
    </source>
</evidence>
<keyword evidence="1" id="KW-0805">Transcription regulation</keyword>
<dbReference type="SUPFAM" id="SSF51182">
    <property type="entry name" value="RmlC-like cupins"/>
    <property type="match status" value="1"/>
</dbReference>
<protein>
    <submittedName>
        <fullName evidence="5">AraC-like protein</fullName>
    </submittedName>
</protein>
<dbReference type="InterPro" id="IPR009057">
    <property type="entry name" value="Homeodomain-like_sf"/>
</dbReference>
<dbReference type="InterPro" id="IPR003313">
    <property type="entry name" value="AraC-bd"/>
</dbReference>
<dbReference type="Pfam" id="PF02311">
    <property type="entry name" value="AraC_binding"/>
    <property type="match status" value="1"/>
</dbReference>
<dbReference type="PANTHER" id="PTHR11019:SF199">
    <property type="entry name" value="HTH-TYPE TRANSCRIPTIONAL REGULATOR NIMR"/>
    <property type="match status" value="1"/>
</dbReference>
<dbReference type="Gene3D" id="2.60.120.10">
    <property type="entry name" value="Jelly Rolls"/>
    <property type="match status" value="1"/>
</dbReference>
<dbReference type="OrthoDB" id="1266582at2"/>
<keyword evidence="6" id="KW-1185">Reference proteome</keyword>
<keyword evidence="2" id="KW-0238">DNA-binding</keyword>